<evidence type="ECO:0000313" key="1">
    <source>
        <dbReference type="EMBL" id="KAJ0047096.1"/>
    </source>
</evidence>
<organism evidence="1 2">
    <name type="scientific">Pistacia integerrima</name>
    <dbReference type="NCBI Taxonomy" id="434235"/>
    <lineage>
        <taxon>Eukaryota</taxon>
        <taxon>Viridiplantae</taxon>
        <taxon>Streptophyta</taxon>
        <taxon>Embryophyta</taxon>
        <taxon>Tracheophyta</taxon>
        <taxon>Spermatophyta</taxon>
        <taxon>Magnoliopsida</taxon>
        <taxon>eudicotyledons</taxon>
        <taxon>Gunneridae</taxon>
        <taxon>Pentapetalae</taxon>
        <taxon>rosids</taxon>
        <taxon>malvids</taxon>
        <taxon>Sapindales</taxon>
        <taxon>Anacardiaceae</taxon>
        <taxon>Pistacia</taxon>
    </lineage>
</organism>
<name>A0ACC0ZA23_9ROSI</name>
<reference evidence="2" key="1">
    <citation type="journal article" date="2023" name="G3 (Bethesda)">
        <title>Genome assembly and association tests identify interacting loci associated with vigor, precocity, and sex in interspecific pistachio rootstocks.</title>
        <authorList>
            <person name="Palmer W."/>
            <person name="Jacygrad E."/>
            <person name="Sagayaradj S."/>
            <person name="Cavanaugh K."/>
            <person name="Han R."/>
            <person name="Bertier L."/>
            <person name="Beede B."/>
            <person name="Kafkas S."/>
            <person name="Golino D."/>
            <person name="Preece J."/>
            <person name="Michelmore R."/>
        </authorList>
    </citation>
    <scope>NUCLEOTIDE SEQUENCE [LARGE SCALE GENOMIC DNA]</scope>
</reference>
<proteinExistence type="predicted"/>
<accession>A0ACC0ZA23</accession>
<sequence>MRLVALTICPSTFYFSDASINALAMRSVQVISAVRGSRFNYSICTTAKLAFESSNEGEQL</sequence>
<evidence type="ECO:0000313" key="2">
    <source>
        <dbReference type="Proteomes" id="UP001163603"/>
    </source>
</evidence>
<keyword evidence="2" id="KW-1185">Reference proteome</keyword>
<dbReference type="EMBL" id="CM047738">
    <property type="protein sequence ID" value="KAJ0047096.1"/>
    <property type="molecule type" value="Genomic_DNA"/>
</dbReference>
<gene>
    <name evidence="1" type="ORF">Pint_06328</name>
</gene>
<protein>
    <submittedName>
        <fullName evidence="1">Uncharacterized protein</fullName>
    </submittedName>
</protein>
<comment type="caution">
    <text evidence="1">The sequence shown here is derived from an EMBL/GenBank/DDBJ whole genome shotgun (WGS) entry which is preliminary data.</text>
</comment>
<dbReference type="Proteomes" id="UP001163603">
    <property type="component" value="Chromosome 3"/>
</dbReference>